<sequence>MWFQRVVFIVLAFVAVLGPCSMVALGTLSQDASDLLNRATADFLSGRIERSVAGFDQVVELAPEMAPYLWQRGIALYYMGRYDDCRAQFESHRTVNPNDVENAAWHFLCFARLQSPEEARKALLPVGHDSREPMMTIYKVFRGENRPEDLLPVISTGALARFYAYLYLGLYYEALGREVEAYQYISVAADDDYGIGGYMHGVAKLHLAWLQREQEEPPGPPLF</sequence>
<dbReference type="PANTHER" id="PTHR47908:SF2">
    <property type="entry name" value="TETRATRICOPEPTIDE REPEAT (TPR)-LIKE SUPERFAMILY PROTEIN"/>
    <property type="match status" value="1"/>
</dbReference>
<dbReference type="GO" id="GO:0009507">
    <property type="term" value="C:chloroplast"/>
    <property type="evidence" value="ECO:0007669"/>
    <property type="project" value="TreeGrafter"/>
</dbReference>
<protein>
    <submittedName>
        <fullName evidence="1">Uncharacterized protein</fullName>
    </submittedName>
</protein>
<reference evidence="1" key="1">
    <citation type="submission" date="2018-05" db="EMBL/GenBank/DDBJ databases">
        <authorList>
            <person name="Lanie J.A."/>
            <person name="Ng W.-L."/>
            <person name="Kazmierczak K.M."/>
            <person name="Andrzejewski T.M."/>
            <person name="Davidsen T.M."/>
            <person name="Wayne K.J."/>
            <person name="Tettelin H."/>
            <person name="Glass J.I."/>
            <person name="Rusch D."/>
            <person name="Podicherti R."/>
            <person name="Tsui H.-C.T."/>
            <person name="Winkler M.E."/>
        </authorList>
    </citation>
    <scope>NUCLEOTIDE SEQUENCE</scope>
</reference>
<dbReference type="AlphaFoldDB" id="A0A381S6N8"/>
<dbReference type="Gene3D" id="1.25.40.10">
    <property type="entry name" value="Tetratricopeptide repeat domain"/>
    <property type="match status" value="1"/>
</dbReference>
<organism evidence="1">
    <name type="scientific">marine metagenome</name>
    <dbReference type="NCBI Taxonomy" id="408172"/>
    <lineage>
        <taxon>unclassified sequences</taxon>
        <taxon>metagenomes</taxon>
        <taxon>ecological metagenomes</taxon>
    </lineage>
</organism>
<name>A0A381S6N8_9ZZZZ</name>
<dbReference type="InterPro" id="IPR011990">
    <property type="entry name" value="TPR-like_helical_dom_sf"/>
</dbReference>
<proteinExistence type="predicted"/>
<accession>A0A381S6N8</accession>
<gene>
    <name evidence="1" type="ORF">METZ01_LOCUS51825</name>
</gene>
<dbReference type="EMBL" id="UINC01002655">
    <property type="protein sequence ID" value="SUZ98971.1"/>
    <property type="molecule type" value="Genomic_DNA"/>
</dbReference>
<dbReference type="SUPFAM" id="SSF48452">
    <property type="entry name" value="TPR-like"/>
    <property type="match status" value="1"/>
</dbReference>
<dbReference type="PANTHER" id="PTHR47908">
    <property type="match status" value="1"/>
</dbReference>
<dbReference type="SMART" id="SM00028">
    <property type="entry name" value="TPR"/>
    <property type="match status" value="2"/>
</dbReference>
<dbReference type="InterPro" id="IPR019734">
    <property type="entry name" value="TPR_rpt"/>
</dbReference>
<evidence type="ECO:0000313" key="1">
    <source>
        <dbReference type="EMBL" id="SUZ98971.1"/>
    </source>
</evidence>